<reference evidence="3 4" key="1">
    <citation type="submission" date="2024-06" db="EMBL/GenBank/DDBJ databases">
        <title>A chromosome-level genome assembly of beet webworm, Loxostege sticticalis.</title>
        <authorList>
            <person name="Zhang Y."/>
        </authorList>
    </citation>
    <scope>NUCLEOTIDE SEQUENCE [LARGE SCALE GENOMIC DNA]</scope>
    <source>
        <strain evidence="3">AQ028</strain>
        <tissue evidence="3">Male pupae</tissue>
    </source>
</reference>
<dbReference type="InterPro" id="IPR000101">
    <property type="entry name" value="GGT_peptidase"/>
</dbReference>
<dbReference type="PRINTS" id="PR01210">
    <property type="entry name" value="GGTRANSPTASE"/>
</dbReference>
<evidence type="ECO:0000256" key="1">
    <source>
        <dbReference type="SAM" id="MobiDB-lite"/>
    </source>
</evidence>
<dbReference type="PANTHER" id="PTHR11686:SF9">
    <property type="entry name" value="RE13973P"/>
    <property type="match status" value="1"/>
</dbReference>
<evidence type="ECO:0000256" key="2">
    <source>
        <dbReference type="SAM" id="Phobius"/>
    </source>
</evidence>
<sequence length="481" mass="48120">MQSGARDSPEAQSPPGVVELREYVPLKAGAGFGAGGDEGCCAGGPRLILLAFAALSAAITLALLTQIYYGDYEVVPHGSVSSSAAACSSAGTDALKAGGRALDAAAAAALCLAVLAPHRTSLDASGSLLYWEYRQSRTQQPTLYEWGGPQPATVAPPPEPAANASAKPVTRPPRLLAALASLHARYGALPWARVLQPAIELARNGFNVSEGLATAEAAAGSAVSAKGTLRTEPQLAQFLETLQQNTSAELSAAWGGASMARGGPARAASAGGWRAWSGGAGAGVALQAFAAALLPPPTDADDAERRVVNSLQQAATGAWPPAGVSSGLAAVDRLDTYVALVAGLSTPFGSGPVSAEGWTRDEPVAPLDLAPAIITDEDICGTRYVVGAESSGALAQGAAALAAAGGPEAVERARVEVRHGGALALQVGRPAPAPAALPPAPAPAPALNATPPFAAVNVVRQSADALLSYADSRGGGYASRF</sequence>
<dbReference type="InterPro" id="IPR029055">
    <property type="entry name" value="Ntn_hydrolases_N"/>
</dbReference>
<comment type="caution">
    <text evidence="3">The sequence shown here is derived from an EMBL/GenBank/DDBJ whole genome shotgun (WGS) entry which is preliminary data.</text>
</comment>
<gene>
    <name evidence="3" type="ORF">ABMA28_013923</name>
</gene>
<name>A0ABD0TK31_LOXSC</name>
<organism evidence="3 4">
    <name type="scientific">Loxostege sticticalis</name>
    <name type="common">Beet webworm moth</name>
    <dbReference type="NCBI Taxonomy" id="481309"/>
    <lineage>
        <taxon>Eukaryota</taxon>
        <taxon>Metazoa</taxon>
        <taxon>Ecdysozoa</taxon>
        <taxon>Arthropoda</taxon>
        <taxon>Hexapoda</taxon>
        <taxon>Insecta</taxon>
        <taxon>Pterygota</taxon>
        <taxon>Neoptera</taxon>
        <taxon>Endopterygota</taxon>
        <taxon>Lepidoptera</taxon>
        <taxon>Glossata</taxon>
        <taxon>Ditrysia</taxon>
        <taxon>Pyraloidea</taxon>
        <taxon>Crambidae</taxon>
        <taxon>Pyraustinae</taxon>
        <taxon>Loxostege</taxon>
    </lineage>
</organism>
<dbReference type="AlphaFoldDB" id="A0ABD0TK31"/>
<evidence type="ECO:0000313" key="3">
    <source>
        <dbReference type="EMBL" id="KAL0849669.1"/>
    </source>
</evidence>
<keyword evidence="2" id="KW-1133">Transmembrane helix</keyword>
<protein>
    <submittedName>
        <fullName evidence="3">Uncharacterized protein</fullName>
    </submittedName>
</protein>
<accession>A0ABD0TK31</accession>
<feature type="region of interest" description="Disordered" evidence="1">
    <location>
        <begin position="147"/>
        <end position="169"/>
    </location>
</feature>
<dbReference type="Proteomes" id="UP001549921">
    <property type="component" value="Unassembled WGS sequence"/>
</dbReference>
<dbReference type="EMBL" id="JBEDNZ010000004">
    <property type="protein sequence ID" value="KAL0849669.1"/>
    <property type="molecule type" value="Genomic_DNA"/>
</dbReference>
<dbReference type="SUPFAM" id="SSF56235">
    <property type="entry name" value="N-terminal nucleophile aminohydrolases (Ntn hydrolases)"/>
    <property type="match status" value="1"/>
</dbReference>
<feature type="transmembrane region" description="Helical" evidence="2">
    <location>
        <begin position="47"/>
        <end position="69"/>
    </location>
</feature>
<proteinExistence type="predicted"/>
<keyword evidence="2" id="KW-0472">Membrane</keyword>
<dbReference type="Pfam" id="PF01019">
    <property type="entry name" value="G_glu_transpept"/>
    <property type="match status" value="1"/>
</dbReference>
<evidence type="ECO:0000313" key="4">
    <source>
        <dbReference type="Proteomes" id="UP001549921"/>
    </source>
</evidence>
<keyword evidence="2" id="KW-0812">Transmembrane</keyword>
<dbReference type="PANTHER" id="PTHR11686">
    <property type="entry name" value="GAMMA GLUTAMYL TRANSPEPTIDASE"/>
    <property type="match status" value="1"/>
</dbReference>